<evidence type="ECO:0000313" key="8">
    <source>
        <dbReference type="EMBL" id="VDK78839.1"/>
    </source>
</evidence>
<keyword evidence="5 7" id="KW-1133">Transmembrane helix</keyword>
<name>A0A3P6T6G4_LITSI</name>
<gene>
    <name evidence="8" type="ORF">NLS_LOCUS4239</name>
</gene>
<evidence type="ECO:0000256" key="6">
    <source>
        <dbReference type="ARBA" id="ARBA00023136"/>
    </source>
</evidence>
<dbReference type="AlphaFoldDB" id="A0A3P6T6G4"/>
<dbReference type="STRING" id="42156.A0A3P6T6G4"/>
<keyword evidence="4" id="KW-0735">Signal-anchor</keyword>
<proteinExistence type="inferred from homology"/>
<dbReference type="EMBL" id="UYRX01000261">
    <property type="protein sequence ID" value="VDK78839.1"/>
    <property type="molecule type" value="Genomic_DNA"/>
</dbReference>
<evidence type="ECO:0000256" key="4">
    <source>
        <dbReference type="ARBA" id="ARBA00022968"/>
    </source>
</evidence>
<keyword evidence="9" id="KW-1185">Reference proteome</keyword>
<comment type="subcellular location">
    <subcellularLocation>
        <location evidence="1">Membrane</location>
        <topology evidence="1">Single-pass type II membrane protein</topology>
    </subcellularLocation>
</comment>
<evidence type="ECO:0000256" key="3">
    <source>
        <dbReference type="ARBA" id="ARBA00022692"/>
    </source>
</evidence>
<reference evidence="8 9" key="1">
    <citation type="submission" date="2018-08" db="EMBL/GenBank/DDBJ databases">
        <authorList>
            <person name="Laetsch R D."/>
            <person name="Stevens L."/>
            <person name="Kumar S."/>
            <person name="Blaxter L. M."/>
        </authorList>
    </citation>
    <scope>NUCLEOTIDE SEQUENCE [LARGE SCALE GENOMIC DNA]</scope>
</reference>
<dbReference type="Gene3D" id="3.90.550.50">
    <property type="match status" value="1"/>
</dbReference>
<keyword evidence="3 7" id="KW-0812">Transmembrane</keyword>
<keyword evidence="6 7" id="KW-0472">Membrane</keyword>
<dbReference type="OrthoDB" id="414175at2759"/>
<sequence length="330" mass="38061">MRKLILLFARQVAICQKQCLSTTMLQFLLGILIGSILGYFAAFKFDGENFTRIRKSSSIATKQWKQSINLNPSTILSNIQIQCIIFIHPNQLTKRKYVQSLRDTYTKQCNHTIYVTNSKKIVRYFAEELHVAFVNTRKTSYHWELYREIIKYSTEYGKQQQSFWTVISDEQTFIVMANLRRLLHALSDVKRPVILGRVSNKRNLLSYLFPWNSHSGILPQAGIVFSRSALEEMTSDKCVGWLSARATERALIRCSNLVNVQIVDPTDKEGKHLFVPNGFENLVAGNELKFSTNVNERFFSHSDEAVSFGNLNYHDHQVLDFATTRIKVFG</sequence>
<dbReference type="OMA" id="DQTYLIV"/>
<evidence type="ECO:0000256" key="5">
    <source>
        <dbReference type="ARBA" id="ARBA00022989"/>
    </source>
</evidence>
<evidence type="ECO:0000313" key="9">
    <source>
        <dbReference type="Proteomes" id="UP000277928"/>
    </source>
</evidence>
<dbReference type="GO" id="GO:0016020">
    <property type="term" value="C:membrane"/>
    <property type="evidence" value="ECO:0007669"/>
    <property type="project" value="UniProtKB-SubCell"/>
</dbReference>
<dbReference type="PANTHER" id="PTHR23033">
    <property type="entry name" value="BETA1,3-GALACTOSYLTRANSFERASE"/>
    <property type="match status" value="1"/>
</dbReference>
<accession>A0A3P6T6G4</accession>
<organism evidence="8 9">
    <name type="scientific">Litomosoides sigmodontis</name>
    <name type="common">Filarial nematode worm</name>
    <dbReference type="NCBI Taxonomy" id="42156"/>
    <lineage>
        <taxon>Eukaryota</taxon>
        <taxon>Metazoa</taxon>
        <taxon>Ecdysozoa</taxon>
        <taxon>Nematoda</taxon>
        <taxon>Chromadorea</taxon>
        <taxon>Rhabditida</taxon>
        <taxon>Spirurina</taxon>
        <taxon>Spiruromorpha</taxon>
        <taxon>Filarioidea</taxon>
        <taxon>Onchocercidae</taxon>
        <taxon>Litomosoides</taxon>
    </lineage>
</organism>
<evidence type="ECO:0000256" key="1">
    <source>
        <dbReference type="ARBA" id="ARBA00004606"/>
    </source>
</evidence>
<protein>
    <submittedName>
        <fullName evidence="8">Uncharacterized protein</fullName>
    </submittedName>
</protein>
<dbReference type="Proteomes" id="UP000277928">
    <property type="component" value="Unassembled WGS sequence"/>
</dbReference>
<evidence type="ECO:0000256" key="2">
    <source>
        <dbReference type="ARBA" id="ARBA00006462"/>
    </source>
</evidence>
<dbReference type="PANTHER" id="PTHR23033:SF8">
    <property type="entry name" value="HEXOSYLTRANSFERASE"/>
    <property type="match status" value="1"/>
</dbReference>
<evidence type="ECO:0000256" key="7">
    <source>
        <dbReference type="SAM" id="Phobius"/>
    </source>
</evidence>
<comment type="similarity">
    <text evidence="2">Belongs to the glycosyltransferase 31 family. Beta3-Gal-T subfamily.</text>
</comment>
<dbReference type="GO" id="GO:0016263">
    <property type="term" value="F:glycoprotein-N-acetylgalactosamine 3-beta-galactosyltransferase activity"/>
    <property type="evidence" value="ECO:0007669"/>
    <property type="project" value="TreeGrafter"/>
</dbReference>
<feature type="transmembrane region" description="Helical" evidence="7">
    <location>
        <begin position="25"/>
        <end position="45"/>
    </location>
</feature>
<dbReference type="InterPro" id="IPR026050">
    <property type="entry name" value="C1GALT1/C1GALT1_chp1"/>
</dbReference>